<evidence type="ECO:0000313" key="4">
    <source>
        <dbReference type="EMBL" id="EPB73479.1"/>
    </source>
</evidence>
<reference evidence="4 5" key="1">
    <citation type="submission" date="2013-05" db="EMBL/GenBank/DDBJ databases">
        <title>Draft genome of the parasitic nematode Anyclostoma ceylanicum.</title>
        <authorList>
            <person name="Mitreva M."/>
        </authorList>
    </citation>
    <scope>NUCLEOTIDE SEQUENCE [LARGE SCALE GENOMIC DNA]</scope>
</reference>
<dbReference type="Proteomes" id="UP000054495">
    <property type="component" value="Unassembled WGS sequence"/>
</dbReference>
<keyword evidence="2" id="KW-0732">Signal</keyword>
<proteinExistence type="predicted"/>
<keyword evidence="1" id="KW-0193">Cuticle</keyword>
<dbReference type="InterPro" id="IPR056953">
    <property type="entry name" value="CUT_N"/>
</dbReference>
<feature type="domain" description="ZP" evidence="3">
    <location>
        <begin position="46"/>
        <end position="160"/>
    </location>
</feature>
<dbReference type="GO" id="GO:0042302">
    <property type="term" value="F:structural constituent of cuticle"/>
    <property type="evidence" value="ECO:0007669"/>
    <property type="project" value="UniProtKB-KW"/>
</dbReference>
<dbReference type="EMBL" id="KE124986">
    <property type="protein sequence ID" value="EPB73479.1"/>
    <property type="molecule type" value="Genomic_DNA"/>
</dbReference>
<evidence type="ECO:0000256" key="2">
    <source>
        <dbReference type="ARBA" id="ARBA00022729"/>
    </source>
</evidence>
<gene>
    <name evidence="4" type="ORF">ANCCEY_07428</name>
</gene>
<dbReference type="InterPro" id="IPR001507">
    <property type="entry name" value="ZP_dom"/>
</dbReference>
<evidence type="ECO:0000256" key="1">
    <source>
        <dbReference type="ARBA" id="ARBA00022460"/>
    </source>
</evidence>
<accession>A0A0D6LNP7</accession>
<dbReference type="AlphaFoldDB" id="A0A0D6LNP7"/>
<keyword evidence="5" id="KW-1185">Reference proteome</keyword>
<dbReference type="InterPro" id="IPR051962">
    <property type="entry name" value="Cuticlin"/>
</dbReference>
<organism evidence="4 5">
    <name type="scientific">Ancylostoma ceylanicum</name>
    <dbReference type="NCBI Taxonomy" id="53326"/>
    <lineage>
        <taxon>Eukaryota</taxon>
        <taxon>Metazoa</taxon>
        <taxon>Ecdysozoa</taxon>
        <taxon>Nematoda</taxon>
        <taxon>Chromadorea</taxon>
        <taxon>Rhabditida</taxon>
        <taxon>Rhabditina</taxon>
        <taxon>Rhabditomorpha</taxon>
        <taxon>Strongyloidea</taxon>
        <taxon>Ancylostomatidae</taxon>
        <taxon>Ancylostomatinae</taxon>
        <taxon>Ancylostoma</taxon>
    </lineage>
</organism>
<dbReference type="Pfam" id="PF25057">
    <property type="entry name" value="CUT_N"/>
    <property type="match status" value="1"/>
</dbReference>
<evidence type="ECO:0000313" key="5">
    <source>
        <dbReference type="Proteomes" id="UP000054495"/>
    </source>
</evidence>
<dbReference type="PANTHER" id="PTHR22907:SF24">
    <property type="entry name" value="ZP DOMAIN-CONTAINING PROTEIN"/>
    <property type="match status" value="1"/>
</dbReference>
<sequence length="160" mass="18286">MQILATSSICALYCSEFPAFLFFIDFLDFCELSLNVPDSLAVREHFCLQVGDDHFEPADSALRIDRRIYAKGKAEVEECYKDDFARERTKKPHFDLKFGVCGMRSLRSVDPRGMYYGITIVVSFHPLFITKVDQAFHVKCFFEEASRGLTAELGVRYGAL</sequence>
<protein>
    <recommendedName>
        <fullName evidence="3">ZP domain-containing protein</fullName>
    </recommendedName>
</protein>
<evidence type="ECO:0000259" key="3">
    <source>
        <dbReference type="PROSITE" id="PS51034"/>
    </source>
</evidence>
<dbReference type="PROSITE" id="PS51034">
    <property type="entry name" value="ZP_2"/>
    <property type="match status" value="1"/>
</dbReference>
<dbReference type="PANTHER" id="PTHR22907">
    <property type="entry name" value="GH04558P"/>
    <property type="match status" value="1"/>
</dbReference>
<name>A0A0D6LNP7_9BILA</name>